<accession>A0AB39UTH9</accession>
<organism evidence="5">
    <name type="scientific">Thermohahella caldifontis</name>
    <dbReference type="NCBI Taxonomy" id="3142973"/>
    <lineage>
        <taxon>Bacteria</taxon>
        <taxon>Pseudomonadati</taxon>
        <taxon>Pseudomonadota</taxon>
        <taxon>Gammaproteobacteria</taxon>
        <taxon>Oceanospirillales</taxon>
        <taxon>Hahellaceae</taxon>
        <taxon>Thermohahella</taxon>
    </lineage>
</organism>
<feature type="domain" description="PilY1 beta-propeller" evidence="4">
    <location>
        <begin position="898"/>
        <end position="1267"/>
    </location>
</feature>
<dbReference type="RefSeq" id="WP_369600616.1">
    <property type="nucleotide sequence ID" value="NZ_CP154858.1"/>
</dbReference>
<dbReference type="Pfam" id="PF05567">
    <property type="entry name" value="T4P_PilY1"/>
    <property type="match status" value="1"/>
</dbReference>
<dbReference type="Gene3D" id="3.40.50.410">
    <property type="entry name" value="von Willebrand factor, type A domain"/>
    <property type="match status" value="1"/>
</dbReference>
<evidence type="ECO:0000256" key="3">
    <source>
        <dbReference type="SAM" id="SignalP"/>
    </source>
</evidence>
<evidence type="ECO:0000259" key="4">
    <source>
        <dbReference type="Pfam" id="PF05567"/>
    </source>
</evidence>
<sequence length="1435" mass="155074">MKHQLKKLGTLLGSMLMILPTASYGGVGTLADQPLWMAASVKHNIMLSIDDSGSMDWETLFDNQDGLIAFSDTSQSFVDANGKFLSSGNAWYGYLFPNGSNSTYDGRRLYTSIRAIPPVKAYAFARSADYNHAYYNPNDTYTPWPSYGGFTFSNSNPAAAPFEPISSLNTGAGTLDLTQYFNTASKGSYWDFDLRNGMVYKDDGSTYTSNNRRDYTYYPATYYVKITTGTYTYDPNAGSSGSGSAGGLTTSNAALFEGEDGTLTAPMMKGSDMGTPYDLLNSNPTAIADASGADFAGVRNSEADHYNNPPTVGNAAYTFSNLTGRVAVWVRVWFDDGDHDSFWFNVDGNATVDTSTLSDTATAPTTPNDDGKTWYRWKDNNVTTGQWDWEKWGEINVVSGAVTINVKPRESGAYLDQLLVTTDLSYTPSGQEFLSTAGGSVSGITRSCATDVSPIYYHEFKIHPERYIGVDAIGPDGACLKKYEIKPGNTFPSGRSYADEIQNFANWFTYYRRRHQAMRGGMASALQGLTGIRVGLFWLNNQRTVTMRDWENSSDVATLLDEHYKRVRPYGTPIKTSLKHAGNQFDSNSTIITEECQKNFTLVFTDGFNTDVSDLTGIANEDGSAGAPYQDNVSDTIADVAWYYYNKNLNSSLPAGKVAVPDACKDGTADDWEDCNTNLHMNTYVATLGTKGSIFGVTHNSIQDAYSTPPTWPAASQVGTSSSIYQVDDLYHAAVNGRGEMYNAQSPKDLQQKLNDALRDIIKKIGSGSGVTFNTASLQTDTLLYSATFNSSSWSGELEAKELDSDGKVKSTAWQASKLLDARDLTNDPRVILTYKSDAATPDGVPFQWSDLPAIGQQDLNYVGTSSSGDGLGQDRLAYLRGDRSKESGVFRSRSSRLGDIINSSPVVVGKPNLSWPDKDPFGVTGDRYSAFKNGQITKYTNIPTRDTMIYVGANDGMLHGFDASSGANGGKEKLAYVPAALYSTATGRGLRYLTDPNYQHRYYVDLTPVASDVYIKTSASSTAGRSWRTILVGGLRAGGRGLFALDVTNPNDFSENPTNAANTVLWEFTSNDDPDLGYITEPPVVAMMNNDKWAVIFGNGYGSTSGASGTQGTGKVFIVFIEGGLDGTWSATDYVKLDTGVVAGVSGVAVADTDGDKIADRIYAGDDNGNMWAFDVTGSNTNKWGSAFSTGGTPKPLFIAKDSSGNRQPITAAPGIQLHPEVKSSPSNEPNILVVFGTGKYLSNGDQADTQVQSFYTVWDKGQGNLTRSDLESRSLADTATTRTISGSTINWNNDDGFYFDFSTVSGERLVHKPLLRNDYAIFVTTIPDSSACAGGGSSWLMVVPLGDGLTPSTPVIDMDGDGDVDANDAISSGKKLDDINNKPAHLSKKIYTSKSDQSSGTGSCGAGVNCTEVDLGEKTIQEGRMGWHELFRK</sequence>
<dbReference type="InterPro" id="IPR036465">
    <property type="entry name" value="vWFA_dom_sf"/>
</dbReference>
<name>A0AB39UTH9_9GAMM</name>
<proteinExistence type="predicted"/>
<keyword evidence="1" id="KW-0479">Metal-binding</keyword>
<evidence type="ECO:0000313" key="5">
    <source>
        <dbReference type="EMBL" id="XDT71589.1"/>
    </source>
</evidence>
<reference evidence="5" key="1">
    <citation type="submission" date="2024-05" db="EMBL/GenBank/DDBJ databases">
        <title>Genome sequencing of novel strain.</title>
        <authorList>
            <person name="Ganbat D."/>
            <person name="Ganbat S."/>
            <person name="Lee S.-J."/>
        </authorList>
    </citation>
    <scope>NUCLEOTIDE SEQUENCE</scope>
    <source>
        <strain evidence="5">SMD15-11</strain>
    </source>
</reference>
<dbReference type="GO" id="GO:0046872">
    <property type="term" value="F:metal ion binding"/>
    <property type="evidence" value="ECO:0007669"/>
    <property type="project" value="UniProtKB-KW"/>
</dbReference>
<dbReference type="EMBL" id="CP154858">
    <property type="protein sequence ID" value="XDT71589.1"/>
    <property type="molecule type" value="Genomic_DNA"/>
</dbReference>
<feature type="signal peptide" evidence="3">
    <location>
        <begin position="1"/>
        <end position="25"/>
    </location>
</feature>
<dbReference type="InterPro" id="IPR008707">
    <property type="entry name" value="B-propeller_PilY1"/>
</dbReference>
<keyword evidence="2" id="KW-0106">Calcium</keyword>
<protein>
    <submittedName>
        <fullName evidence="5">PilC/PilY family type IV pilus protein</fullName>
    </submittedName>
</protein>
<gene>
    <name evidence="5" type="ORF">AAIA72_12325</name>
</gene>
<keyword evidence="3" id="KW-0732">Signal</keyword>
<evidence type="ECO:0000256" key="1">
    <source>
        <dbReference type="ARBA" id="ARBA00022723"/>
    </source>
</evidence>
<evidence type="ECO:0000256" key="2">
    <source>
        <dbReference type="ARBA" id="ARBA00022837"/>
    </source>
</evidence>
<feature type="chain" id="PRO_5044345234" evidence="3">
    <location>
        <begin position="26"/>
        <end position="1435"/>
    </location>
</feature>
<dbReference type="KEGG" id="tcd:AAIA72_12325"/>